<evidence type="ECO:0000256" key="3">
    <source>
        <dbReference type="ARBA" id="ARBA00022840"/>
    </source>
</evidence>
<comment type="caution">
    <text evidence="6">The sequence shown here is derived from an EMBL/GenBank/DDBJ whole genome shotgun (WGS) entry which is preliminary data.</text>
</comment>
<dbReference type="SUPFAM" id="SSF52540">
    <property type="entry name" value="P-loop containing nucleoside triphosphate hydrolases"/>
    <property type="match status" value="1"/>
</dbReference>
<dbReference type="InterPro" id="IPR047661">
    <property type="entry name" value="IstB"/>
</dbReference>
<evidence type="ECO:0000313" key="6">
    <source>
        <dbReference type="EMBL" id="EQD78109.1"/>
    </source>
</evidence>
<dbReference type="PIRSF" id="PIRSF003073">
    <property type="entry name" value="DNAC_TnpB_IstB"/>
    <property type="match status" value="1"/>
</dbReference>
<reference evidence="6" key="2">
    <citation type="journal article" date="2014" name="ISME J.">
        <title>Microbial stratification in low pH oxic and suboxic macroscopic growths along an acid mine drainage.</title>
        <authorList>
            <person name="Mendez-Garcia C."/>
            <person name="Mesa V."/>
            <person name="Sprenger R.R."/>
            <person name="Richter M."/>
            <person name="Diez M.S."/>
            <person name="Solano J."/>
            <person name="Bargiela R."/>
            <person name="Golyshina O.V."/>
            <person name="Manteca A."/>
            <person name="Ramos J.L."/>
            <person name="Gallego J.R."/>
            <person name="Llorente I."/>
            <person name="Martins Dos Santos V.A."/>
            <person name="Jensen O.N."/>
            <person name="Pelaez A.I."/>
            <person name="Sanchez J."/>
            <person name="Ferrer M."/>
        </authorList>
    </citation>
    <scope>NUCLEOTIDE SEQUENCE</scope>
</reference>
<evidence type="ECO:0000313" key="5">
    <source>
        <dbReference type="EMBL" id="EQD55202.1"/>
    </source>
</evidence>
<dbReference type="PANTHER" id="PTHR30050">
    <property type="entry name" value="CHROMOSOMAL REPLICATION INITIATOR PROTEIN DNAA"/>
    <property type="match status" value="1"/>
</dbReference>
<dbReference type="NCBIfam" id="NF038214">
    <property type="entry name" value="IS21_help_AAA"/>
    <property type="match status" value="1"/>
</dbReference>
<dbReference type="SMART" id="SM00382">
    <property type="entry name" value="AAA"/>
    <property type="match status" value="1"/>
</dbReference>
<keyword evidence="3" id="KW-0067">ATP-binding</keyword>
<keyword evidence="2" id="KW-0547">Nucleotide-binding</keyword>
<evidence type="ECO:0000256" key="1">
    <source>
        <dbReference type="ARBA" id="ARBA00008059"/>
    </source>
</evidence>
<dbReference type="Pfam" id="PF01695">
    <property type="entry name" value="IstB_IS21"/>
    <property type="match status" value="1"/>
</dbReference>
<dbReference type="AlphaFoldDB" id="T1D9J9"/>
<reference evidence="6" key="1">
    <citation type="submission" date="2013-08" db="EMBL/GenBank/DDBJ databases">
        <authorList>
            <person name="Mendez C."/>
            <person name="Richter M."/>
            <person name="Ferrer M."/>
            <person name="Sanchez J."/>
        </authorList>
    </citation>
    <scope>NUCLEOTIDE SEQUENCE</scope>
</reference>
<dbReference type="GO" id="GO:0006260">
    <property type="term" value="P:DNA replication"/>
    <property type="evidence" value="ECO:0007669"/>
    <property type="project" value="TreeGrafter"/>
</dbReference>
<proteinExistence type="inferred from homology"/>
<feature type="non-terminal residue" evidence="6">
    <location>
        <position position="265"/>
    </location>
</feature>
<accession>T1D9J9</accession>
<evidence type="ECO:0000259" key="4">
    <source>
        <dbReference type="SMART" id="SM00382"/>
    </source>
</evidence>
<dbReference type="GO" id="GO:0005524">
    <property type="term" value="F:ATP binding"/>
    <property type="evidence" value="ECO:0007669"/>
    <property type="project" value="UniProtKB-KW"/>
</dbReference>
<name>T1D9J9_9ZZZZ</name>
<dbReference type="InterPro" id="IPR027417">
    <property type="entry name" value="P-loop_NTPase"/>
</dbReference>
<protein>
    <submittedName>
        <fullName evidence="6">Transposition helper protein</fullName>
    </submittedName>
</protein>
<comment type="similarity">
    <text evidence="1">Belongs to the IS21/IS1162 putative ATP-binding protein family.</text>
</comment>
<dbReference type="InterPro" id="IPR003593">
    <property type="entry name" value="AAA+_ATPase"/>
</dbReference>
<gene>
    <name evidence="6" type="ORF">B1B_00898</name>
    <name evidence="5" type="ORF">B2A_05848</name>
</gene>
<dbReference type="InterPro" id="IPR002611">
    <property type="entry name" value="IstB_ATP-bd"/>
</dbReference>
<dbReference type="Gene3D" id="3.40.50.300">
    <property type="entry name" value="P-loop containing nucleotide triphosphate hydrolases"/>
    <property type="match status" value="1"/>
</dbReference>
<dbReference type="PANTHER" id="PTHR30050:SF4">
    <property type="entry name" value="ATP-BINDING PROTEIN RV3427C IN INSERTION SEQUENCE-RELATED"/>
    <property type="match status" value="1"/>
</dbReference>
<sequence>MTEATVELDAMTRRLHMPTVRRLWSELQDRAETEGMGYAEYLRILLSEEIAHRGQTRVQRMTHRAKFPFLRTIEEFDFTYQSGLRKELLGSYLGPEFVPEGRCLVAFGPSGTGKTHIAIAIAYKAIQNGSDARFVTAAHLIDELSWASREGRLREAMEPYTHPGVLVVDEVGYLSHGPDAANVLFQVVNDRWLKKRPMVLTTNKPVEGWGKVLHDPDLAEAILDRVLERGRVLPFRGPSYRTRHLRSEGVPVISGKAWSEFREPT</sequence>
<evidence type="ECO:0000256" key="2">
    <source>
        <dbReference type="ARBA" id="ARBA00022741"/>
    </source>
</evidence>
<dbReference type="EMBL" id="AUZY01000657">
    <property type="protein sequence ID" value="EQD78109.1"/>
    <property type="molecule type" value="Genomic_DNA"/>
</dbReference>
<dbReference type="InterPro" id="IPR028350">
    <property type="entry name" value="DNAC/IstB-like"/>
</dbReference>
<dbReference type="EMBL" id="AUZZ01004083">
    <property type="protein sequence ID" value="EQD55202.1"/>
    <property type="molecule type" value="Genomic_DNA"/>
</dbReference>
<organism evidence="6">
    <name type="scientific">mine drainage metagenome</name>
    <dbReference type="NCBI Taxonomy" id="410659"/>
    <lineage>
        <taxon>unclassified sequences</taxon>
        <taxon>metagenomes</taxon>
        <taxon>ecological metagenomes</taxon>
    </lineage>
</organism>
<feature type="domain" description="AAA+ ATPase" evidence="4">
    <location>
        <begin position="100"/>
        <end position="233"/>
    </location>
</feature>